<organism evidence="1 2">
    <name type="scientific">Mucilaginibacter defluvii</name>
    <dbReference type="NCBI Taxonomy" id="1196019"/>
    <lineage>
        <taxon>Bacteria</taxon>
        <taxon>Pseudomonadati</taxon>
        <taxon>Bacteroidota</taxon>
        <taxon>Sphingobacteriia</taxon>
        <taxon>Sphingobacteriales</taxon>
        <taxon>Sphingobacteriaceae</taxon>
        <taxon>Mucilaginibacter</taxon>
    </lineage>
</organism>
<proteinExistence type="predicted"/>
<evidence type="ECO:0000313" key="1">
    <source>
        <dbReference type="EMBL" id="GAA4905652.1"/>
    </source>
</evidence>
<dbReference type="EMBL" id="BAABJI010000001">
    <property type="protein sequence ID" value="GAA4905652.1"/>
    <property type="molecule type" value="Genomic_DNA"/>
</dbReference>
<name>A0ABP9FKW6_9SPHI</name>
<dbReference type="Gene3D" id="1.10.132.80">
    <property type="match status" value="1"/>
</dbReference>
<accession>A0ABP9FKW6</accession>
<protein>
    <submittedName>
        <fullName evidence="1">Uncharacterized protein</fullName>
    </submittedName>
</protein>
<dbReference type="Proteomes" id="UP001501436">
    <property type="component" value="Unassembled WGS sequence"/>
</dbReference>
<evidence type="ECO:0000313" key="2">
    <source>
        <dbReference type="Proteomes" id="UP001501436"/>
    </source>
</evidence>
<dbReference type="InterPro" id="IPR032066">
    <property type="entry name" value="GP3_package"/>
</dbReference>
<sequence length="135" mass="15107">MPVKFNSSSAFQQRVDAYFDQFNVHDKQSANKTDVPTFCGLLLFLGFNSREEFMSYEQSGRFCLIAKRARLKIEAEYEKRLHQSSSTGAVFALRTMGWGGDQPLGSISISQPVLQIEIQGTGFTPAESENLVDLT</sequence>
<keyword evidence="2" id="KW-1185">Reference proteome</keyword>
<dbReference type="RefSeq" id="WP_345329358.1">
    <property type="nucleotide sequence ID" value="NZ_BAABJI010000001.1"/>
</dbReference>
<comment type="caution">
    <text evidence="1">The sequence shown here is derived from an EMBL/GenBank/DDBJ whole genome shotgun (WGS) entry which is preliminary data.</text>
</comment>
<reference evidence="2" key="1">
    <citation type="journal article" date="2019" name="Int. J. Syst. Evol. Microbiol.">
        <title>The Global Catalogue of Microorganisms (GCM) 10K type strain sequencing project: providing services to taxonomists for standard genome sequencing and annotation.</title>
        <authorList>
            <consortium name="The Broad Institute Genomics Platform"/>
            <consortium name="The Broad Institute Genome Sequencing Center for Infectious Disease"/>
            <person name="Wu L."/>
            <person name="Ma J."/>
        </authorList>
    </citation>
    <scope>NUCLEOTIDE SEQUENCE [LARGE SCALE GENOMIC DNA]</scope>
    <source>
        <strain evidence="2">JCM 18283</strain>
    </source>
</reference>
<gene>
    <name evidence="1" type="ORF">GCM10023313_05410</name>
</gene>
<dbReference type="Pfam" id="PF16677">
    <property type="entry name" value="GP3_package"/>
    <property type="match status" value="1"/>
</dbReference>